<feature type="region of interest" description="Disordered" evidence="1">
    <location>
        <begin position="586"/>
        <end position="764"/>
    </location>
</feature>
<dbReference type="EMBL" id="ML179427">
    <property type="protein sequence ID" value="THU87988.1"/>
    <property type="molecule type" value="Genomic_DNA"/>
</dbReference>
<feature type="compositionally biased region" description="Low complexity" evidence="1">
    <location>
        <begin position="608"/>
        <end position="621"/>
    </location>
</feature>
<feature type="compositionally biased region" description="Basic and acidic residues" evidence="1">
    <location>
        <begin position="1036"/>
        <end position="1055"/>
    </location>
</feature>
<feature type="compositionally biased region" description="Basic and acidic residues" evidence="1">
    <location>
        <begin position="816"/>
        <end position="831"/>
    </location>
</feature>
<feature type="region of interest" description="Disordered" evidence="1">
    <location>
        <begin position="794"/>
        <end position="1055"/>
    </location>
</feature>
<dbReference type="AlphaFoldDB" id="A0A4S8LHD9"/>
<feature type="compositionally biased region" description="Low complexity" evidence="1">
    <location>
        <begin position="258"/>
        <end position="269"/>
    </location>
</feature>
<dbReference type="SUPFAM" id="SSF47576">
    <property type="entry name" value="Calponin-homology domain, CH-domain"/>
    <property type="match status" value="1"/>
</dbReference>
<feature type="compositionally biased region" description="Polar residues" evidence="1">
    <location>
        <begin position="39"/>
        <end position="54"/>
    </location>
</feature>
<feature type="compositionally biased region" description="Low complexity" evidence="1">
    <location>
        <begin position="342"/>
        <end position="367"/>
    </location>
</feature>
<feature type="compositionally biased region" description="Polar residues" evidence="1">
    <location>
        <begin position="213"/>
        <end position="242"/>
    </location>
</feature>
<evidence type="ECO:0000256" key="1">
    <source>
        <dbReference type="SAM" id="MobiDB-lite"/>
    </source>
</evidence>
<organism evidence="2 3">
    <name type="scientific">Dendrothele bispora (strain CBS 962.96)</name>
    <dbReference type="NCBI Taxonomy" id="1314807"/>
    <lineage>
        <taxon>Eukaryota</taxon>
        <taxon>Fungi</taxon>
        <taxon>Dikarya</taxon>
        <taxon>Basidiomycota</taxon>
        <taxon>Agaricomycotina</taxon>
        <taxon>Agaricomycetes</taxon>
        <taxon>Agaricomycetidae</taxon>
        <taxon>Agaricales</taxon>
        <taxon>Agaricales incertae sedis</taxon>
        <taxon>Dendrothele</taxon>
    </lineage>
</organism>
<protein>
    <submittedName>
        <fullName evidence="2">Uncharacterized protein</fullName>
    </submittedName>
</protein>
<accession>A0A4S8LHD9</accession>
<keyword evidence="3" id="KW-1185">Reference proteome</keyword>
<dbReference type="CDD" id="cd00014">
    <property type="entry name" value="CH_SF"/>
    <property type="match status" value="1"/>
</dbReference>
<feature type="compositionally biased region" description="Polar residues" evidence="1">
    <location>
        <begin position="718"/>
        <end position="735"/>
    </location>
</feature>
<feature type="compositionally biased region" description="Low complexity" evidence="1">
    <location>
        <begin position="183"/>
        <end position="199"/>
    </location>
</feature>
<evidence type="ECO:0000313" key="2">
    <source>
        <dbReference type="EMBL" id="THU87988.1"/>
    </source>
</evidence>
<feature type="compositionally biased region" description="Low complexity" evidence="1">
    <location>
        <begin position="695"/>
        <end position="704"/>
    </location>
</feature>
<feature type="compositionally biased region" description="Pro residues" evidence="1">
    <location>
        <begin position="315"/>
        <end position="327"/>
    </location>
</feature>
<feature type="compositionally biased region" description="Polar residues" evidence="1">
    <location>
        <begin position="980"/>
        <end position="999"/>
    </location>
</feature>
<reference evidence="2 3" key="1">
    <citation type="journal article" date="2019" name="Nat. Ecol. Evol.">
        <title>Megaphylogeny resolves global patterns of mushroom evolution.</title>
        <authorList>
            <person name="Varga T."/>
            <person name="Krizsan K."/>
            <person name="Foldi C."/>
            <person name="Dima B."/>
            <person name="Sanchez-Garcia M."/>
            <person name="Sanchez-Ramirez S."/>
            <person name="Szollosi G.J."/>
            <person name="Szarkandi J.G."/>
            <person name="Papp V."/>
            <person name="Albert L."/>
            <person name="Andreopoulos W."/>
            <person name="Angelini C."/>
            <person name="Antonin V."/>
            <person name="Barry K.W."/>
            <person name="Bougher N.L."/>
            <person name="Buchanan P."/>
            <person name="Buyck B."/>
            <person name="Bense V."/>
            <person name="Catcheside P."/>
            <person name="Chovatia M."/>
            <person name="Cooper J."/>
            <person name="Damon W."/>
            <person name="Desjardin D."/>
            <person name="Finy P."/>
            <person name="Geml J."/>
            <person name="Haridas S."/>
            <person name="Hughes K."/>
            <person name="Justo A."/>
            <person name="Karasinski D."/>
            <person name="Kautmanova I."/>
            <person name="Kiss B."/>
            <person name="Kocsube S."/>
            <person name="Kotiranta H."/>
            <person name="LaButti K.M."/>
            <person name="Lechner B.E."/>
            <person name="Liimatainen K."/>
            <person name="Lipzen A."/>
            <person name="Lukacs Z."/>
            <person name="Mihaltcheva S."/>
            <person name="Morgado L.N."/>
            <person name="Niskanen T."/>
            <person name="Noordeloos M.E."/>
            <person name="Ohm R.A."/>
            <person name="Ortiz-Santana B."/>
            <person name="Ovrebo C."/>
            <person name="Racz N."/>
            <person name="Riley R."/>
            <person name="Savchenko A."/>
            <person name="Shiryaev A."/>
            <person name="Soop K."/>
            <person name="Spirin V."/>
            <person name="Szebenyi C."/>
            <person name="Tomsovsky M."/>
            <person name="Tulloss R.E."/>
            <person name="Uehling J."/>
            <person name="Grigoriev I.V."/>
            <person name="Vagvolgyi C."/>
            <person name="Papp T."/>
            <person name="Martin F.M."/>
            <person name="Miettinen O."/>
            <person name="Hibbett D.S."/>
            <person name="Nagy L.G."/>
        </authorList>
    </citation>
    <scope>NUCLEOTIDE SEQUENCE [LARGE SCALE GENOMIC DNA]</scope>
    <source>
        <strain evidence="2 3">CBS 962.96</strain>
    </source>
</reference>
<feature type="compositionally biased region" description="Basic and acidic residues" evidence="1">
    <location>
        <begin position="97"/>
        <end position="122"/>
    </location>
</feature>
<feature type="compositionally biased region" description="Basic and acidic residues" evidence="1">
    <location>
        <begin position="368"/>
        <end position="391"/>
    </location>
</feature>
<sequence>MAAVLSSSSVSGPFPMPSSHHRVSSTTPLSPPPPPSPSNARKQPSSSSSITVPESTLRPFTRIRSTLEQSLRAATRSKKMPVPVPDDFGTITTRQSKGKERAVVEEPKEKSGGMLRRLESKVNFRRSGRDSVTPSPSPVPPQSSPRYREEKVRVAGHTSYMTPSLRQASISSPALHLSSQALPSPKSQSAIPASSSSTSDVLASPVRDRSRRSLQPSTRDSQSAARYETRGSSSHTPSSPKDQTTRHRAIKSFPLDIPTSPSTTSLNTPPDTPKKANREPSSPPATPTPATHSRVRLSRHLSLVPTGSAGHLPLNSPPPSPLTPRGPSPIRARSPSTRRVVSASHRGLSSSSTSHLPISPSSSPTPGKLRDTARRTSFDAPRRPSISREDSPSPVRPRPTSPNQRSYVNNRHYNISSTSLNEPANPEQRALIRNATSMLCKAFLKPPSHMNRTDAGMRDWEEIERRINPLARLERIWGRSGVSASSSNIQVGGMSSSGFSTAGEERERRLFTDALRDGFVLCQLLNKVRSGNVFLAGCASYGLSNEDLFLRDDLIEASGESLARVAKTITALIKFETPISERSKIIMGKGTSGGSPMVSGPYKHGAVSRSASSSSPNLSISTNGRATSPSSPSRKRFSPSGLPTLRSDSPNEDSVSKAGGGVLQDLKSKSRDREEALVDDDREVKDAPIPPPRSPLRARSPSKPVNVPDEGRSLYNWARTNASPSRVSAVESTRASVGDESVRESIGDPNPRQSMASTAMTDVTTSTTTTVLSSLMDVGRSSSAAFSKFGTIRTMTTEATSETPSISRTEGSSIADDIRKRGLDHRERKLSEAPVVDLSRVAEETDDSGSSRRGKRRDEGKRVEKESEGGDRIERIRLGKGKWPDDFMDVLQNHGSPTPPSPSSPLDVDDRPKRPSPPLSSSPRKLAVVDGGRRNESVESLPQFPRRPTHRARHSIDTTPSGLLPKDSILLRDVSPDGLPSSSRVILPWNNSAKPTNRNGALAPRSDDNRGSDNETAVPIPFPRTVSGDHTPTRSAENDHSGSERPERPPLDVLRHPRDWFQSDIESMVNLGVPSGHTSASDLMLRNSMESSGVRKPLVIKEEGKLPTHFQLGNCIGRGQFGSVYRALNLNTG</sequence>
<dbReference type="Proteomes" id="UP000297245">
    <property type="component" value="Unassembled WGS sequence"/>
</dbReference>
<dbReference type="Gene3D" id="1.10.418.10">
    <property type="entry name" value="Calponin-like domain"/>
    <property type="match status" value="1"/>
</dbReference>
<gene>
    <name evidence="2" type="ORF">K435DRAFT_866735</name>
</gene>
<dbReference type="OrthoDB" id="3269917at2759"/>
<feature type="compositionally biased region" description="Polar residues" evidence="1">
    <location>
        <begin position="1"/>
        <end position="11"/>
    </location>
</feature>
<feature type="region of interest" description="Disordered" evidence="1">
    <location>
        <begin position="1"/>
        <end position="409"/>
    </location>
</feature>
<feature type="compositionally biased region" description="Polar residues" evidence="1">
    <location>
        <begin position="159"/>
        <end position="182"/>
    </location>
</feature>
<dbReference type="InterPro" id="IPR036872">
    <property type="entry name" value="CH_dom_sf"/>
</dbReference>
<name>A0A4S8LHD9_DENBC</name>
<feature type="compositionally biased region" description="Basic and acidic residues" evidence="1">
    <location>
        <begin position="856"/>
        <end position="885"/>
    </location>
</feature>
<evidence type="ECO:0000313" key="3">
    <source>
        <dbReference type="Proteomes" id="UP000297245"/>
    </source>
</evidence>
<proteinExistence type="predicted"/>
<feature type="compositionally biased region" description="Low complexity" evidence="1">
    <location>
        <begin position="754"/>
        <end position="764"/>
    </location>
</feature>
<feature type="compositionally biased region" description="Polar residues" evidence="1">
    <location>
        <begin position="794"/>
        <end position="812"/>
    </location>
</feature>
<feature type="compositionally biased region" description="Basic and acidic residues" evidence="1">
    <location>
        <begin position="666"/>
        <end position="676"/>
    </location>
</feature>